<dbReference type="EMBL" id="VSSQ01000514">
    <property type="protein sequence ID" value="MPL96559.1"/>
    <property type="molecule type" value="Genomic_DNA"/>
</dbReference>
<dbReference type="InterPro" id="IPR046947">
    <property type="entry name" value="LytR-like"/>
</dbReference>
<dbReference type="Gene3D" id="3.40.50.2300">
    <property type="match status" value="1"/>
</dbReference>
<proteinExistence type="predicted"/>
<feature type="domain" description="HTH LytTR-type" evidence="2">
    <location>
        <begin position="135"/>
        <end position="234"/>
    </location>
</feature>
<reference evidence="3" key="1">
    <citation type="submission" date="2019-08" db="EMBL/GenBank/DDBJ databases">
        <authorList>
            <person name="Kucharzyk K."/>
            <person name="Murdoch R.W."/>
            <person name="Higgins S."/>
            <person name="Loffler F."/>
        </authorList>
    </citation>
    <scope>NUCLEOTIDE SEQUENCE</scope>
</reference>
<dbReference type="PROSITE" id="PS50110">
    <property type="entry name" value="RESPONSE_REGULATORY"/>
    <property type="match status" value="1"/>
</dbReference>
<comment type="caution">
    <text evidence="3">The sequence shown here is derived from an EMBL/GenBank/DDBJ whole genome shotgun (WGS) entry which is preliminary data.</text>
</comment>
<gene>
    <name evidence="3" type="primary">ypdB_8</name>
    <name evidence="3" type="ORF">SDC9_42741</name>
</gene>
<evidence type="ECO:0000259" key="2">
    <source>
        <dbReference type="PROSITE" id="PS50930"/>
    </source>
</evidence>
<dbReference type="PANTHER" id="PTHR37299">
    <property type="entry name" value="TRANSCRIPTIONAL REGULATOR-RELATED"/>
    <property type="match status" value="1"/>
</dbReference>
<dbReference type="SMART" id="SM00448">
    <property type="entry name" value="REC"/>
    <property type="match status" value="1"/>
</dbReference>
<dbReference type="PANTHER" id="PTHR37299:SF1">
    <property type="entry name" value="STAGE 0 SPORULATION PROTEIN A HOMOLOG"/>
    <property type="match status" value="1"/>
</dbReference>
<dbReference type="Pfam" id="PF00072">
    <property type="entry name" value="Response_reg"/>
    <property type="match status" value="1"/>
</dbReference>
<dbReference type="GO" id="GO:0000156">
    <property type="term" value="F:phosphorelay response regulator activity"/>
    <property type="evidence" value="ECO:0007669"/>
    <property type="project" value="InterPro"/>
</dbReference>
<sequence>MTYTVGVCDDSPEQVDLLVHYLKSYQGNDDLIIVRSTDPADFLVRLKQHPPHIVLLDVDMGDCNGIQLGGTIKELFGGAVVVYITAYEKYALEAFHIRAFHYLLKPLTRAKFNQMLEEAICLLRKEDSSKTEKTFAVQLKGEMLNLKYSEIDYFEKTGHRIKIHAQSGESFFYDNLNSLLMRLDKNFFFQCHQGYIVNTGKIRAFRDKTLFLDGDLQIPVSRSFTDKVKEVLTRRLFT</sequence>
<dbReference type="InterPro" id="IPR007492">
    <property type="entry name" value="LytTR_DNA-bd_dom"/>
</dbReference>
<dbReference type="InterPro" id="IPR011006">
    <property type="entry name" value="CheY-like_superfamily"/>
</dbReference>
<dbReference type="GO" id="GO:0003677">
    <property type="term" value="F:DNA binding"/>
    <property type="evidence" value="ECO:0007669"/>
    <property type="project" value="InterPro"/>
</dbReference>
<name>A0A644VYQ8_9ZZZZ</name>
<dbReference type="AlphaFoldDB" id="A0A644VYQ8"/>
<dbReference type="Gene3D" id="2.40.50.1020">
    <property type="entry name" value="LytTr DNA-binding domain"/>
    <property type="match status" value="1"/>
</dbReference>
<dbReference type="SMART" id="SM00850">
    <property type="entry name" value="LytTR"/>
    <property type="match status" value="1"/>
</dbReference>
<protein>
    <submittedName>
        <fullName evidence="3">Transcriptional regulatory protein YpdB</fullName>
    </submittedName>
</protein>
<organism evidence="3">
    <name type="scientific">bioreactor metagenome</name>
    <dbReference type="NCBI Taxonomy" id="1076179"/>
    <lineage>
        <taxon>unclassified sequences</taxon>
        <taxon>metagenomes</taxon>
        <taxon>ecological metagenomes</taxon>
    </lineage>
</organism>
<evidence type="ECO:0000313" key="3">
    <source>
        <dbReference type="EMBL" id="MPL96559.1"/>
    </source>
</evidence>
<feature type="domain" description="Response regulatory" evidence="1">
    <location>
        <begin position="4"/>
        <end position="120"/>
    </location>
</feature>
<dbReference type="PROSITE" id="PS50930">
    <property type="entry name" value="HTH_LYTTR"/>
    <property type="match status" value="1"/>
</dbReference>
<evidence type="ECO:0000259" key="1">
    <source>
        <dbReference type="PROSITE" id="PS50110"/>
    </source>
</evidence>
<dbReference type="SUPFAM" id="SSF52172">
    <property type="entry name" value="CheY-like"/>
    <property type="match status" value="1"/>
</dbReference>
<accession>A0A644VYQ8</accession>
<dbReference type="InterPro" id="IPR001789">
    <property type="entry name" value="Sig_transdc_resp-reg_receiver"/>
</dbReference>
<dbReference type="Pfam" id="PF04397">
    <property type="entry name" value="LytTR"/>
    <property type="match status" value="1"/>
</dbReference>